<dbReference type="Proteomes" id="UP001147733">
    <property type="component" value="Unassembled WGS sequence"/>
</dbReference>
<keyword evidence="4" id="KW-0560">Oxidoreductase</keyword>
<comment type="similarity">
    <text evidence="2">Belongs to the cytochrome P450 family.</text>
</comment>
<dbReference type="GO" id="GO:0005506">
    <property type="term" value="F:iron ion binding"/>
    <property type="evidence" value="ECO:0007669"/>
    <property type="project" value="InterPro"/>
</dbReference>
<evidence type="ECO:0000256" key="1">
    <source>
        <dbReference type="ARBA" id="ARBA00001971"/>
    </source>
</evidence>
<reference evidence="7" key="2">
    <citation type="journal article" date="2023" name="IMA Fungus">
        <title>Comparative genomic study of the Penicillium genus elucidates a diverse pangenome and 15 lateral gene transfer events.</title>
        <authorList>
            <person name="Petersen C."/>
            <person name="Sorensen T."/>
            <person name="Nielsen M.R."/>
            <person name="Sondergaard T.E."/>
            <person name="Sorensen J.L."/>
            <person name="Fitzpatrick D.A."/>
            <person name="Frisvad J.C."/>
            <person name="Nielsen K.L."/>
        </authorList>
    </citation>
    <scope>NUCLEOTIDE SEQUENCE</scope>
    <source>
        <strain evidence="7">IBT 23319</strain>
    </source>
</reference>
<evidence type="ECO:0000256" key="3">
    <source>
        <dbReference type="ARBA" id="ARBA00022723"/>
    </source>
</evidence>
<organism evidence="7 8">
    <name type="scientific">Penicillium citrinum</name>
    <dbReference type="NCBI Taxonomy" id="5077"/>
    <lineage>
        <taxon>Eukaryota</taxon>
        <taxon>Fungi</taxon>
        <taxon>Dikarya</taxon>
        <taxon>Ascomycota</taxon>
        <taxon>Pezizomycotina</taxon>
        <taxon>Eurotiomycetes</taxon>
        <taxon>Eurotiomycetidae</taxon>
        <taxon>Eurotiales</taxon>
        <taxon>Aspergillaceae</taxon>
        <taxon>Penicillium</taxon>
    </lineage>
</organism>
<keyword evidence="3" id="KW-0479">Metal-binding</keyword>
<dbReference type="GO" id="GO:0004497">
    <property type="term" value="F:monooxygenase activity"/>
    <property type="evidence" value="ECO:0007669"/>
    <property type="project" value="UniProtKB-KW"/>
</dbReference>
<keyword evidence="6" id="KW-0503">Monooxygenase</keyword>
<reference evidence="7" key="1">
    <citation type="submission" date="2022-11" db="EMBL/GenBank/DDBJ databases">
        <authorList>
            <person name="Petersen C."/>
        </authorList>
    </citation>
    <scope>NUCLEOTIDE SEQUENCE</scope>
    <source>
        <strain evidence="7">IBT 23319</strain>
    </source>
</reference>
<comment type="caution">
    <text evidence="7">The sequence shown here is derived from an EMBL/GenBank/DDBJ whole genome shotgun (WGS) entry which is preliminary data.</text>
</comment>
<comment type="cofactor">
    <cofactor evidence="1">
        <name>heme</name>
        <dbReference type="ChEBI" id="CHEBI:30413"/>
    </cofactor>
</comment>
<evidence type="ECO:0000256" key="5">
    <source>
        <dbReference type="ARBA" id="ARBA00023004"/>
    </source>
</evidence>
<name>A0A9W9NZF4_PENCI</name>
<dbReference type="OrthoDB" id="1103324at2759"/>
<dbReference type="GeneID" id="81384046"/>
<dbReference type="GO" id="GO:0020037">
    <property type="term" value="F:heme binding"/>
    <property type="evidence" value="ECO:0007669"/>
    <property type="project" value="InterPro"/>
</dbReference>
<evidence type="ECO:0000256" key="4">
    <source>
        <dbReference type="ARBA" id="ARBA00023002"/>
    </source>
</evidence>
<dbReference type="AlphaFoldDB" id="A0A9W9NZF4"/>
<dbReference type="GO" id="GO:0016705">
    <property type="term" value="F:oxidoreductase activity, acting on paired donors, with incorporation or reduction of molecular oxygen"/>
    <property type="evidence" value="ECO:0007669"/>
    <property type="project" value="InterPro"/>
</dbReference>
<dbReference type="PANTHER" id="PTHR46300:SF2">
    <property type="entry name" value="CYTOCHROME P450 MONOOXYGENASE ALNH-RELATED"/>
    <property type="match status" value="1"/>
</dbReference>
<proteinExistence type="inferred from homology"/>
<sequence>MPYVAATIKEAMGWRAVVPLAFPHATTQASVTDVNLRDQYGYGPGRRIRPGMHLAERNLFLAIAKMSWVFDVGTGNGEKTRLPIEPDVDHQTGYWEGLILGARPFPCQMSVRSEARRDAIVREFQKMNSDMFSRFAF</sequence>
<dbReference type="InterPro" id="IPR050364">
    <property type="entry name" value="Cytochrome_P450_fung"/>
</dbReference>
<keyword evidence="5" id="KW-0408">Iron</keyword>
<gene>
    <name evidence="7" type="ORF">N7469_005960</name>
</gene>
<dbReference type="SUPFAM" id="SSF48264">
    <property type="entry name" value="Cytochrome P450"/>
    <property type="match status" value="1"/>
</dbReference>
<accession>A0A9W9NZF4</accession>
<dbReference type="RefSeq" id="XP_056500117.1">
    <property type="nucleotide sequence ID" value="XM_056644879.1"/>
</dbReference>
<evidence type="ECO:0000313" key="8">
    <source>
        <dbReference type="Proteomes" id="UP001147733"/>
    </source>
</evidence>
<dbReference type="EMBL" id="JAPQKT010000005">
    <property type="protein sequence ID" value="KAJ5231372.1"/>
    <property type="molecule type" value="Genomic_DNA"/>
</dbReference>
<dbReference type="PANTHER" id="PTHR46300">
    <property type="entry name" value="P450, PUTATIVE (EUROFUNG)-RELATED-RELATED"/>
    <property type="match status" value="1"/>
</dbReference>
<protein>
    <submittedName>
        <fullName evidence="7">Uncharacterized protein</fullName>
    </submittedName>
</protein>
<evidence type="ECO:0000256" key="2">
    <source>
        <dbReference type="ARBA" id="ARBA00010617"/>
    </source>
</evidence>
<keyword evidence="8" id="KW-1185">Reference proteome</keyword>
<dbReference type="Gene3D" id="1.10.630.10">
    <property type="entry name" value="Cytochrome P450"/>
    <property type="match status" value="1"/>
</dbReference>
<evidence type="ECO:0000313" key="7">
    <source>
        <dbReference type="EMBL" id="KAJ5231372.1"/>
    </source>
</evidence>
<dbReference type="InterPro" id="IPR036396">
    <property type="entry name" value="Cyt_P450_sf"/>
</dbReference>
<evidence type="ECO:0000256" key="6">
    <source>
        <dbReference type="ARBA" id="ARBA00023033"/>
    </source>
</evidence>